<name>A0ABR1YJ27_9PEZI</name>
<gene>
    <name evidence="1" type="ORF">HDK90DRAFT_492049</name>
</gene>
<dbReference type="Pfam" id="PF13242">
    <property type="entry name" value="Hydrolase_like"/>
    <property type="match status" value="1"/>
</dbReference>
<dbReference type="Proteomes" id="UP001492380">
    <property type="component" value="Unassembled WGS sequence"/>
</dbReference>
<reference evidence="1 2" key="1">
    <citation type="submission" date="2024-04" db="EMBL/GenBank/DDBJ databases">
        <title>Phyllosticta paracitricarpa is synonymous to the EU quarantine fungus P. citricarpa based on phylogenomic analyses.</title>
        <authorList>
            <consortium name="Lawrence Berkeley National Laboratory"/>
            <person name="Van Ingen-Buijs V.A."/>
            <person name="Van Westerhoven A.C."/>
            <person name="Haridas S."/>
            <person name="Skiadas P."/>
            <person name="Martin F."/>
            <person name="Groenewald J.Z."/>
            <person name="Crous P.W."/>
            <person name="Seidl M.F."/>
        </authorList>
    </citation>
    <scope>NUCLEOTIDE SEQUENCE [LARGE SCALE GENOMIC DNA]</scope>
    <source>
        <strain evidence="1 2">CBS 123374</strain>
    </source>
</reference>
<proteinExistence type="predicted"/>
<accession>A0ABR1YJ27</accession>
<sequence>MTTCAAPTIFSTARCLARSAPRLSAASLRFSASSIERQQRRRLHFSPESAKQVPDFAFAFDIDGVLLRSSDPIPRAHAALDFLQKQSIPFILLTNGGGKHEADRVAELSDKLQIPLDTSMFVQSHTPFADMDHYKDKTVLVCGGDGAKCRHVAEQYGYQTVITPADIYVANPDIWPFSGALHSHYASFARPLPSPSPKFDAIFVYADPRDWGLDLSLILDLLLSERGQLGTLSPLNGRADLPNRGYQQDAQPPLHFSNPDLWWAARYHLSRLGQGGFREALEGVWAKVTAGAELQKHVFGKPYQSTYEFAEKRLLAHRAALFGEHAGARKLSTVYMVGDNLESDIRGANGYRSPVGTQWRSLLVKTGVYQTGNALSVEPTQIVPDVFDAVNAGLARSKWRVRLEE</sequence>
<keyword evidence="2" id="KW-1185">Reference proteome</keyword>
<dbReference type="Pfam" id="PF13344">
    <property type="entry name" value="Hydrolase_6"/>
    <property type="match status" value="1"/>
</dbReference>
<dbReference type="SUPFAM" id="SSF56784">
    <property type="entry name" value="HAD-like"/>
    <property type="match status" value="1"/>
</dbReference>
<dbReference type="NCBIfam" id="TIGR01456">
    <property type="entry name" value="CECR5"/>
    <property type="match status" value="1"/>
</dbReference>
<dbReference type="EMBL" id="JBBWRZ010000008">
    <property type="protein sequence ID" value="KAK8230885.1"/>
    <property type="molecule type" value="Genomic_DNA"/>
</dbReference>
<evidence type="ECO:0000313" key="1">
    <source>
        <dbReference type="EMBL" id="KAK8230885.1"/>
    </source>
</evidence>
<comment type="caution">
    <text evidence="1">The sequence shown here is derived from an EMBL/GenBank/DDBJ whole genome shotgun (WGS) entry which is preliminary data.</text>
</comment>
<protein>
    <submittedName>
        <fullName evidence="1">HAD-like domain-containing protein</fullName>
    </submittedName>
</protein>
<organism evidence="1 2">
    <name type="scientific">Phyllosticta capitalensis</name>
    <dbReference type="NCBI Taxonomy" id="121624"/>
    <lineage>
        <taxon>Eukaryota</taxon>
        <taxon>Fungi</taxon>
        <taxon>Dikarya</taxon>
        <taxon>Ascomycota</taxon>
        <taxon>Pezizomycotina</taxon>
        <taxon>Dothideomycetes</taxon>
        <taxon>Dothideomycetes incertae sedis</taxon>
        <taxon>Botryosphaeriales</taxon>
        <taxon>Phyllostictaceae</taxon>
        <taxon>Phyllosticta</taxon>
    </lineage>
</organism>
<dbReference type="InterPro" id="IPR050324">
    <property type="entry name" value="CDP-alcohol_PTase-I"/>
</dbReference>
<dbReference type="PANTHER" id="PTHR14269:SF57">
    <property type="entry name" value="SUPERFAMILY HYDROLASE, PUTATIVE (AFU_ORTHOLOGUE AFUA_2G02580)-RELATED"/>
    <property type="match status" value="1"/>
</dbReference>
<dbReference type="InterPro" id="IPR006357">
    <property type="entry name" value="HAD-SF_hydro_IIA"/>
</dbReference>
<dbReference type="InterPro" id="IPR006353">
    <property type="entry name" value="HAD-SF_hydro_IIA_CECR5"/>
</dbReference>
<dbReference type="NCBIfam" id="TIGR01460">
    <property type="entry name" value="HAD-SF-IIA"/>
    <property type="match status" value="1"/>
</dbReference>
<dbReference type="InterPro" id="IPR036412">
    <property type="entry name" value="HAD-like_sf"/>
</dbReference>
<dbReference type="PANTHER" id="PTHR14269">
    <property type="entry name" value="CDP-DIACYLGLYCEROL--GLYCEROL-3-PHOSPHATE 3-PHOSPHATIDYLTRANSFERASE-RELATED"/>
    <property type="match status" value="1"/>
</dbReference>
<dbReference type="InterPro" id="IPR023214">
    <property type="entry name" value="HAD_sf"/>
</dbReference>
<evidence type="ECO:0000313" key="2">
    <source>
        <dbReference type="Proteomes" id="UP001492380"/>
    </source>
</evidence>
<dbReference type="Gene3D" id="3.40.50.1000">
    <property type="entry name" value="HAD superfamily/HAD-like"/>
    <property type="match status" value="2"/>
</dbReference>